<dbReference type="Proteomes" id="UP001211907">
    <property type="component" value="Unassembled WGS sequence"/>
</dbReference>
<dbReference type="AlphaFoldDB" id="A0AAD5T3U6"/>
<accession>A0AAD5T3U6</accession>
<protein>
    <submittedName>
        <fullName evidence="2">Uncharacterized protein</fullName>
    </submittedName>
</protein>
<name>A0AAD5T3U6_9FUNG</name>
<evidence type="ECO:0000313" key="2">
    <source>
        <dbReference type="EMBL" id="KAJ3117536.1"/>
    </source>
</evidence>
<reference evidence="2" key="1">
    <citation type="submission" date="2020-05" db="EMBL/GenBank/DDBJ databases">
        <title>Phylogenomic resolution of chytrid fungi.</title>
        <authorList>
            <person name="Stajich J.E."/>
            <person name="Amses K."/>
            <person name="Simmons R."/>
            <person name="Seto K."/>
            <person name="Myers J."/>
            <person name="Bonds A."/>
            <person name="Quandt C.A."/>
            <person name="Barry K."/>
            <person name="Liu P."/>
            <person name="Grigoriev I."/>
            <person name="Longcore J.E."/>
            <person name="James T.Y."/>
        </authorList>
    </citation>
    <scope>NUCLEOTIDE SEQUENCE</scope>
    <source>
        <strain evidence="2">JEL0513</strain>
    </source>
</reference>
<keyword evidence="3" id="KW-1185">Reference proteome</keyword>
<evidence type="ECO:0000256" key="1">
    <source>
        <dbReference type="SAM" id="MobiDB-lite"/>
    </source>
</evidence>
<feature type="compositionally biased region" description="Low complexity" evidence="1">
    <location>
        <begin position="393"/>
        <end position="404"/>
    </location>
</feature>
<comment type="caution">
    <text evidence="2">The sequence shown here is derived from an EMBL/GenBank/DDBJ whole genome shotgun (WGS) entry which is preliminary data.</text>
</comment>
<proteinExistence type="predicted"/>
<feature type="region of interest" description="Disordered" evidence="1">
    <location>
        <begin position="392"/>
        <end position="441"/>
    </location>
</feature>
<dbReference type="EMBL" id="JADGJH010001162">
    <property type="protein sequence ID" value="KAJ3117536.1"/>
    <property type="molecule type" value="Genomic_DNA"/>
</dbReference>
<sequence>MLTDDSTQHHDNIEVTIASTREFNELRSAKMNVRYPASYPCYCAPDLFKHHAFVSFNHDFNDQVSVAAICGIKRNGDDDDIDGLKILKFDPTFNENSGIATKFAKMGTGKSVPINQIIPPLPPPPRIEMLATENSLSRDLLASIDDSSDDDLGGNPVMKKKADHTIVPVKQNDDASDYYPSDIEDVANVAEDNPRNSVASAARRAERCMNTVHRMAGYFSNLMPRASAKLFNADMCGRRVPFYVTARLRRWCYDEDRWSDRGPVVCMFLPCADDGVRVTQSRLVAHFLFGTQSVALNMPISDVHGTYVISPNARVTMFSSLNQNIIPKVITTTRPRRIHDILNSNLSARDARLLKETCVSSSNRIFAAAAVEEQKNTDFLATAVAKRLDDCISGKTNKNNSSSNRMGKLRNSREAEVEESDEESDHSGGFNTPKSRRDGRMIVNNVDSQVKTRAINVSNNPDYVLECKSTIVGVKEESASVFMLLFDKKDDRSRFNERFAKAANDFADGLVQARIETMIIPQVVKRVLLSGQMAVFPGGATNRSPLSIDPVLVRKIAETGLIYIPSIPPAEAQFESKNHSQLQPCIQHRLVCTHCHAALAICTKSNSSNTAPNLPTFEEVCIAHAEHAYAKRVAGRGKINAGQVYRCVYAMRGVGGEDFYASSSLSSLLGDFGVSSGGGSGKKWTDLVVVN</sequence>
<evidence type="ECO:0000313" key="3">
    <source>
        <dbReference type="Proteomes" id="UP001211907"/>
    </source>
</evidence>
<gene>
    <name evidence="2" type="ORF">HK100_000806</name>
</gene>
<organism evidence="2 3">
    <name type="scientific">Physocladia obscura</name>
    <dbReference type="NCBI Taxonomy" id="109957"/>
    <lineage>
        <taxon>Eukaryota</taxon>
        <taxon>Fungi</taxon>
        <taxon>Fungi incertae sedis</taxon>
        <taxon>Chytridiomycota</taxon>
        <taxon>Chytridiomycota incertae sedis</taxon>
        <taxon>Chytridiomycetes</taxon>
        <taxon>Chytridiales</taxon>
        <taxon>Chytriomycetaceae</taxon>
        <taxon>Physocladia</taxon>
    </lineage>
</organism>